<dbReference type="EMBL" id="NOXV01000067">
    <property type="protein sequence ID" value="OYQ48615.1"/>
    <property type="molecule type" value="Genomic_DNA"/>
</dbReference>
<evidence type="ECO:0000256" key="1">
    <source>
        <dbReference type="SAM" id="Phobius"/>
    </source>
</evidence>
<sequence>MFEFDQYLGFIAFLTIFTIGFWLMIFLVSFSMYWAGGATIELMKERKAKKKLDQDK</sequence>
<protein>
    <submittedName>
        <fullName evidence="2">Uncharacterized protein</fullName>
    </submittedName>
</protein>
<dbReference type="Proteomes" id="UP000216605">
    <property type="component" value="Unassembled WGS sequence"/>
</dbReference>
<keyword evidence="1" id="KW-1133">Transmembrane helix</keyword>
<accession>A0A256A649</accession>
<comment type="caution">
    <text evidence="2">The sequence shown here is derived from an EMBL/GenBank/DDBJ whole genome shotgun (WGS) entry which is preliminary data.</text>
</comment>
<name>A0A256A649_9FLAO</name>
<reference evidence="2 3" key="1">
    <citation type="submission" date="2017-07" db="EMBL/GenBank/DDBJ databases">
        <title>Flavobacterium cyanobacteriorum sp. nov., isolated from cyanobacterial aggregates in a eutrophic lake.</title>
        <authorList>
            <person name="Cai H."/>
        </authorList>
    </citation>
    <scope>NUCLEOTIDE SEQUENCE [LARGE SCALE GENOMIC DNA]</scope>
    <source>
        <strain evidence="2 3">TH021</strain>
    </source>
</reference>
<keyword evidence="1" id="KW-0472">Membrane</keyword>
<gene>
    <name evidence="2" type="ORF">CHU92_00650</name>
</gene>
<proteinExistence type="predicted"/>
<evidence type="ECO:0000313" key="2">
    <source>
        <dbReference type="EMBL" id="OYQ48615.1"/>
    </source>
</evidence>
<feature type="transmembrane region" description="Helical" evidence="1">
    <location>
        <begin position="6"/>
        <end position="36"/>
    </location>
</feature>
<keyword evidence="1" id="KW-0812">Transmembrane</keyword>
<dbReference type="AlphaFoldDB" id="A0A256A649"/>
<keyword evidence="3" id="KW-1185">Reference proteome</keyword>
<organism evidence="2 3">
    <name type="scientific">Flavobacterium cyanobacteriorum</name>
    <dbReference type="NCBI Taxonomy" id="2022802"/>
    <lineage>
        <taxon>Bacteria</taxon>
        <taxon>Pseudomonadati</taxon>
        <taxon>Bacteroidota</taxon>
        <taxon>Flavobacteriia</taxon>
        <taxon>Flavobacteriales</taxon>
        <taxon>Flavobacteriaceae</taxon>
        <taxon>Flavobacterium</taxon>
    </lineage>
</organism>
<evidence type="ECO:0000313" key="3">
    <source>
        <dbReference type="Proteomes" id="UP000216605"/>
    </source>
</evidence>